<evidence type="ECO:0000256" key="4">
    <source>
        <dbReference type="ARBA" id="ARBA00022989"/>
    </source>
</evidence>
<comment type="subcellular location">
    <subcellularLocation>
        <location evidence="1">Cell membrane</location>
    </subcellularLocation>
</comment>
<feature type="transmembrane region" description="Helical" evidence="6">
    <location>
        <begin position="36"/>
        <end position="57"/>
    </location>
</feature>
<evidence type="ECO:0008006" key="10">
    <source>
        <dbReference type="Google" id="ProtNLM"/>
    </source>
</evidence>
<dbReference type="Pfam" id="PF04347">
    <property type="entry name" value="FliO"/>
    <property type="match status" value="1"/>
</dbReference>
<gene>
    <name evidence="8" type="ORF">DPPLL_17080</name>
</gene>
<feature type="signal peptide" evidence="7">
    <location>
        <begin position="1"/>
        <end position="26"/>
    </location>
</feature>
<dbReference type="EMBL" id="AP025516">
    <property type="protein sequence ID" value="BDD87343.1"/>
    <property type="molecule type" value="Genomic_DNA"/>
</dbReference>
<keyword evidence="2" id="KW-1003">Cell membrane</keyword>
<feature type="chain" id="PRO_5045433287" description="Flagellar protein" evidence="7">
    <location>
        <begin position="27"/>
        <end position="133"/>
    </location>
</feature>
<dbReference type="InterPro" id="IPR022781">
    <property type="entry name" value="Flagellar_biosynth_FliO"/>
</dbReference>
<evidence type="ECO:0000256" key="2">
    <source>
        <dbReference type="ARBA" id="ARBA00022475"/>
    </source>
</evidence>
<keyword evidence="9" id="KW-1185">Reference proteome</keyword>
<keyword evidence="5 6" id="KW-0472">Membrane</keyword>
<proteinExistence type="predicted"/>
<reference evidence="8 9" key="1">
    <citation type="submission" date="2022-01" db="EMBL/GenBank/DDBJ databases">
        <title>Desulfofustis limnae sp. nov., a novel mesophilic sulfate-reducing bacterium isolated from marsh soil.</title>
        <authorList>
            <person name="Watanabe M."/>
            <person name="Takahashi A."/>
            <person name="Kojima H."/>
            <person name="Fukui M."/>
        </authorList>
    </citation>
    <scope>NUCLEOTIDE SEQUENCE [LARGE SCALE GENOMIC DNA]</scope>
    <source>
        <strain evidence="8 9">PPLL</strain>
    </source>
</reference>
<keyword evidence="3 6" id="KW-0812">Transmembrane</keyword>
<dbReference type="RefSeq" id="WP_284154374.1">
    <property type="nucleotide sequence ID" value="NZ_AP025516.1"/>
</dbReference>
<evidence type="ECO:0000313" key="9">
    <source>
        <dbReference type="Proteomes" id="UP000830055"/>
    </source>
</evidence>
<evidence type="ECO:0000256" key="6">
    <source>
        <dbReference type="SAM" id="Phobius"/>
    </source>
</evidence>
<dbReference type="Proteomes" id="UP000830055">
    <property type="component" value="Chromosome"/>
</dbReference>
<evidence type="ECO:0000256" key="1">
    <source>
        <dbReference type="ARBA" id="ARBA00004236"/>
    </source>
</evidence>
<evidence type="ECO:0000256" key="3">
    <source>
        <dbReference type="ARBA" id="ARBA00022692"/>
    </source>
</evidence>
<evidence type="ECO:0000256" key="5">
    <source>
        <dbReference type="ARBA" id="ARBA00023136"/>
    </source>
</evidence>
<keyword evidence="7" id="KW-0732">Signal</keyword>
<name>A0ABM7W8W6_9BACT</name>
<organism evidence="8 9">
    <name type="scientific">Desulfofustis limnaeus</name>
    <dbReference type="NCBI Taxonomy" id="2740163"/>
    <lineage>
        <taxon>Bacteria</taxon>
        <taxon>Pseudomonadati</taxon>
        <taxon>Thermodesulfobacteriota</taxon>
        <taxon>Desulfobulbia</taxon>
        <taxon>Desulfobulbales</taxon>
        <taxon>Desulfocapsaceae</taxon>
        <taxon>Desulfofustis</taxon>
    </lineage>
</organism>
<accession>A0ABM7W8W6</accession>
<protein>
    <recommendedName>
        <fullName evidence="10">Flagellar protein</fullName>
    </recommendedName>
</protein>
<keyword evidence="4 6" id="KW-1133">Transmembrane helix</keyword>
<evidence type="ECO:0000313" key="8">
    <source>
        <dbReference type="EMBL" id="BDD87343.1"/>
    </source>
</evidence>
<evidence type="ECO:0000256" key="7">
    <source>
        <dbReference type="SAM" id="SignalP"/>
    </source>
</evidence>
<sequence length="133" mass="14220">MNQLLAKTLLLLPALVLGAAPAAAAAADGSTLINDSLRLTWGLLIVLAVMFVIYLLAKKRLALLQGGGKGAIKIIETRHLMPKKTLFLVQVRGQEFLLGSGSDRIELIARLDGRPEQQSFDELLDSAGAEQSS</sequence>